<dbReference type="EMBL" id="RQHV01000051">
    <property type="protein sequence ID" value="TGN09428.1"/>
    <property type="molecule type" value="Genomic_DNA"/>
</dbReference>
<accession>A0A4R9LR98</accession>
<dbReference type="Pfam" id="PF10604">
    <property type="entry name" value="Polyketide_cyc2"/>
    <property type="match status" value="1"/>
</dbReference>
<comment type="caution">
    <text evidence="1">The sequence shown here is derived from an EMBL/GenBank/DDBJ whole genome shotgun (WGS) entry which is preliminary data.</text>
</comment>
<dbReference type="PANTHER" id="PTHR36166">
    <property type="entry name" value="CHROMOSOME 9, WHOLE GENOME SHOTGUN SEQUENCE"/>
    <property type="match status" value="1"/>
</dbReference>
<dbReference type="SUPFAM" id="SSF55961">
    <property type="entry name" value="Bet v1-like"/>
    <property type="match status" value="1"/>
</dbReference>
<name>A0A4R9LR98_9LEPT</name>
<protein>
    <submittedName>
        <fullName evidence="1">SRPBCC domain-containing protein</fullName>
    </submittedName>
</protein>
<organism evidence="1 2">
    <name type="scientific">Leptospira ilyithenensis</name>
    <dbReference type="NCBI Taxonomy" id="2484901"/>
    <lineage>
        <taxon>Bacteria</taxon>
        <taxon>Pseudomonadati</taxon>
        <taxon>Spirochaetota</taxon>
        <taxon>Spirochaetia</taxon>
        <taxon>Leptospirales</taxon>
        <taxon>Leptospiraceae</taxon>
        <taxon>Leptospira</taxon>
    </lineage>
</organism>
<keyword evidence="2" id="KW-1185">Reference proteome</keyword>
<dbReference type="Proteomes" id="UP000298264">
    <property type="component" value="Unassembled WGS sequence"/>
</dbReference>
<dbReference type="PANTHER" id="PTHR36166:SF1">
    <property type="entry name" value="SRPBCC DOMAIN-CONTAINING PROTEIN"/>
    <property type="match status" value="1"/>
</dbReference>
<evidence type="ECO:0000313" key="1">
    <source>
        <dbReference type="EMBL" id="TGN09428.1"/>
    </source>
</evidence>
<evidence type="ECO:0000313" key="2">
    <source>
        <dbReference type="Proteomes" id="UP000298264"/>
    </source>
</evidence>
<sequence length="155" mass="18431">MISINELYTSIEINVPVEKVWEEFTKFSEFPEWNPFLPKVTVDLTTGKVWEKVFLGNLFGKKIYTWLPMQVLNFKQQREISWCGRVPWIIAIFSYGYHIFEFEKVSDNVTRFSHRGIFSGLFMTISLSFAKIKNDVQIVQEEMNTNLKERCERRS</sequence>
<dbReference type="Gene3D" id="3.30.530.20">
    <property type="match status" value="1"/>
</dbReference>
<dbReference type="AlphaFoldDB" id="A0A4R9LR98"/>
<reference evidence="1" key="1">
    <citation type="journal article" date="2019" name="PLoS Negl. Trop. Dis.">
        <title>Revisiting the worldwide diversity of Leptospira species in the environment.</title>
        <authorList>
            <person name="Vincent A.T."/>
            <person name="Schiettekatte O."/>
            <person name="Bourhy P."/>
            <person name="Veyrier F.J."/>
            <person name="Picardeau M."/>
        </authorList>
    </citation>
    <scope>NUCLEOTIDE SEQUENCE [LARGE SCALE GENOMIC DNA]</scope>
    <source>
        <strain evidence="1">201400974</strain>
    </source>
</reference>
<gene>
    <name evidence="1" type="ORF">EHS11_12360</name>
</gene>
<dbReference type="InterPro" id="IPR019587">
    <property type="entry name" value="Polyketide_cyclase/dehydratase"/>
</dbReference>
<dbReference type="RefSeq" id="WP_135764720.1">
    <property type="nucleotide sequence ID" value="NZ_RQHV01000051.1"/>
</dbReference>
<dbReference type="CDD" id="cd07822">
    <property type="entry name" value="SRPBCC_4"/>
    <property type="match status" value="1"/>
</dbReference>
<dbReference type="InterPro" id="IPR023393">
    <property type="entry name" value="START-like_dom_sf"/>
</dbReference>
<proteinExistence type="predicted"/>
<dbReference type="OrthoDB" id="191189at2"/>